<evidence type="ECO:0000256" key="1">
    <source>
        <dbReference type="SAM" id="SignalP"/>
    </source>
</evidence>
<protein>
    <recommendedName>
        <fullName evidence="4">Lipoprotein</fullName>
    </recommendedName>
</protein>
<proteinExistence type="predicted"/>
<name>A0ABV7U475_9RHOB</name>
<evidence type="ECO:0000313" key="3">
    <source>
        <dbReference type="Proteomes" id="UP001595539"/>
    </source>
</evidence>
<dbReference type="EMBL" id="JBHRXY010000006">
    <property type="protein sequence ID" value="MFC3629850.1"/>
    <property type="molecule type" value="Genomic_DNA"/>
</dbReference>
<feature type="signal peptide" evidence="1">
    <location>
        <begin position="1"/>
        <end position="22"/>
    </location>
</feature>
<dbReference type="Proteomes" id="UP001595539">
    <property type="component" value="Unassembled WGS sequence"/>
</dbReference>
<accession>A0ABV7U475</accession>
<reference evidence="3" key="1">
    <citation type="journal article" date="2019" name="Int. J. Syst. Evol. Microbiol.">
        <title>The Global Catalogue of Microorganisms (GCM) 10K type strain sequencing project: providing services to taxonomists for standard genome sequencing and annotation.</title>
        <authorList>
            <consortium name="The Broad Institute Genomics Platform"/>
            <consortium name="The Broad Institute Genome Sequencing Center for Infectious Disease"/>
            <person name="Wu L."/>
            <person name="Ma J."/>
        </authorList>
    </citation>
    <scope>NUCLEOTIDE SEQUENCE [LARGE SCALE GENOMIC DNA]</scope>
    <source>
        <strain evidence="3">KCTC 42473</strain>
    </source>
</reference>
<organism evidence="2 3">
    <name type="scientific">Paracoccus angustae</name>
    <dbReference type="NCBI Taxonomy" id="1671480"/>
    <lineage>
        <taxon>Bacteria</taxon>
        <taxon>Pseudomonadati</taxon>
        <taxon>Pseudomonadota</taxon>
        <taxon>Alphaproteobacteria</taxon>
        <taxon>Rhodobacterales</taxon>
        <taxon>Paracoccaceae</taxon>
        <taxon>Paracoccus</taxon>
    </lineage>
</organism>
<evidence type="ECO:0000313" key="2">
    <source>
        <dbReference type="EMBL" id="MFC3629850.1"/>
    </source>
</evidence>
<comment type="caution">
    <text evidence="2">The sequence shown here is derived from an EMBL/GenBank/DDBJ whole genome shotgun (WGS) entry which is preliminary data.</text>
</comment>
<feature type="chain" id="PRO_5046988574" description="Lipoprotein" evidence="1">
    <location>
        <begin position="23"/>
        <end position="108"/>
    </location>
</feature>
<dbReference type="RefSeq" id="WP_377761281.1">
    <property type="nucleotide sequence ID" value="NZ_JBHRXY010000006.1"/>
</dbReference>
<gene>
    <name evidence="2" type="ORF">ACFOM8_10385</name>
</gene>
<keyword evidence="1" id="KW-0732">Signal</keyword>
<evidence type="ECO:0008006" key="4">
    <source>
        <dbReference type="Google" id="ProtNLM"/>
    </source>
</evidence>
<keyword evidence="3" id="KW-1185">Reference proteome</keyword>
<sequence length="108" mass="11753">MRVLVLLLLLAACATPSPRMMGAIRHDIRLQGMDFAVFHKDDRAQVMRLTFAARPSVAVIRPLMEQAAAQTTGCTVIPFGVTARTPRDTGVATFDLDCWGALSPRPDS</sequence>